<comment type="similarity">
    <text evidence="1">Belongs to the WAPL family.</text>
</comment>
<feature type="region of interest" description="Disordered" evidence="2">
    <location>
        <begin position="1"/>
        <end position="156"/>
    </location>
</feature>
<evidence type="ECO:0000313" key="5">
    <source>
        <dbReference type="Proteomes" id="UP001221142"/>
    </source>
</evidence>
<dbReference type="Gene3D" id="1.25.10.10">
    <property type="entry name" value="Leucine-rich Repeat Variant"/>
    <property type="match status" value="1"/>
</dbReference>
<feature type="compositionally biased region" description="Acidic residues" evidence="2">
    <location>
        <begin position="41"/>
        <end position="50"/>
    </location>
</feature>
<feature type="compositionally biased region" description="Basic and acidic residues" evidence="2">
    <location>
        <begin position="84"/>
        <end position="95"/>
    </location>
</feature>
<gene>
    <name evidence="4" type="ORF">FB45DRAFT_926274</name>
</gene>
<dbReference type="InterPro" id="IPR039874">
    <property type="entry name" value="WAPL"/>
</dbReference>
<dbReference type="PANTHER" id="PTHR22100:SF13">
    <property type="entry name" value="WINGS APART-LIKE PROTEIN HOMOLOG"/>
    <property type="match status" value="1"/>
</dbReference>
<name>A0AAD7FK68_9AGAR</name>
<dbReference type="Pfam" id="PF07814">
    <property type="entry name" value="WAPL"/>
    <property type="match status" value="1"/>
</dbReference>
<dbReference type="EMBL" id="JARKIF010000014">
    <property type="protein sequence ID" value="KAJ7623628.1"/>
    <property type="molecule type" value="Genomic_DNA"/>
</dbReference>
<protein>
    <recommendedName>
        <fullName evidence="3">Wings apart-like protein C-terminal domain-containing protein</fullName>
    </recommendedName>
</protein>
<evidence type="ECO:0000313" key="4">
    <source>
        <dbReference type="EMBL" id="KAJ7623628.1"/>
    </source>
</evidence>
<dbReference type="InterPro" id="IPR022771">
    <property type="entry name" value="WAPL_C"/>
</dbReference>
<accession>A0AAD7FK68</accession>
<reference evidence="4" key="1">
    <citation type="submission" date="2023-03" db="EMBL/GenBank/DDBJ databases">
        <title>Massive genome expansion in bonnet fungi (Mycena s.s.) driven by repeated elements and novel gene families across ecological guilds.</title>
        <authorList>
            <consortium name="Lawrence Berkeley National Laboratory"/>
            <person name="Harder C.B."/>
            <person name="Miyauchi S."/>
            <person name="Viragh M."/>
            <person name="Kuo A."/>
            <person name="Thoen E."/>
            <person name="Andreopoulos B."/>
            <person name="Lu D."/>
            <person name="Skrede I."/>
            <person name="Drula E."/>
            <person name="Henrissat B."/>
            <person name="Morin E."/>
            <person name="Kohler A."/>
            <person name="Barry K."/>
            <person name="LaButti K."/>
            <person name="Morin E."/>
            <person name="Salamov A."/>
            <person name="Lipzen A."/>
            <person name="Mereny Z."/>
            <person name="Hegedus B."/>
            <person name="Baldrian P."/>
            <person name="Stursova M."/>
            <person name="Weitz H."/>
            <person name="Taylor A."/>
            <person name="Grigoriev I.V."/>
            <person name="Nagy L.G."/>
            <person name="Martin F."/>
            <person name="Kauserud H."/>
        </authorList>
    </citation>
    <scope>NUCLEOTIDE SEQUENCE</scope>
    <source>
        <strain evidence="4">9284</strain>
    </source>
</reference>
<feature type="domain" description="Wings apart-like protein C-terminal" evidence="3">
    <location>
        <begin position="246"/>
        <end position="582"/>
    </location>
</feature>
<dbReference type="InterPro" id="IPR011989">
    <property type="entry name" value="ARM-like"/>
</dbReference>
<dbReference type="AlphaFoldDB" id="A0AAD7FK68"/>
<dbReference type="PANTHER" id="PTHR22100">
    <property type="entry name" value="WINGS APART-LIKE PROTEIN HOMOLOG"/>
    <property type="match status" value="1"/>
</dbReference>
<organism evidence="4 5">
    <name type="scientific">Roridomyces roridus</name>
    <dbReference type="NCBI Taxonomy" id="1738132"/>
    <lineage>
        <taxon>Eukaryota</taxon>
        <taxon>Fungi</taxon>
        <taxon>Dikarya</taxon>
        <taxon>Basidiomycota</taxon>
        <taxon>Agaricomycotina</taxon>
        <taxon>Agaricomycetes</taxon>
        <taxon>Agaricomycetidae</taxon>
        <taxon>Agaricales</taxon>
        <taxon>Marasmiineae</taxon>
        <taxon>Mycenaceae</taxon>
        <taxon>Roridomyces</taxon>
    </lineage>
</organism>
<evidence type="ECO:0000256" key="2">
    <source>
        <dbReference type="SAM" id="MobiDB-lite"/>
    </source>
</evidence>
<sequence>MPSASYNPRTYGRKSLKRNLEYTRESTPEGKRRKLAPAEEVSTDVEEDEPTPPRARNTRVAARDLSQIFDQLSPSPSPTKSPAKLKERMLSRSRTESSFASGSGSKSSSTSSIGALSRTTSLSQLPASPGSRPEAKPSPVPRPKPVGRTYAGPSRSFLVPIPVSTATMGQLHEELDDEFAARESYTSIRRRWGVDNSEDDPYPYGSPTRSGSNASTPAPSPSKSGKGKGKARPEPTPLANGMMNPLKSITELRNQGESRRFLDEVGYLWEGLDKSCAVGLRRASALEITTKLCESEFARKAKAADFIGPTWELLLSAGAGQDEDKLLDILSVFFAALVSREAASLSDLADRPSSSFTSTLFTILKSSPDPLTCISDPVQLRKLGLSKKDQNLLTTIHTAISSSALFPPSTPPSSALMVSRCLVALPPASLYSTSENIQTLLATLRTHLSPLLASPLSTFITTSAYNDPQIAFTCLYNILSLLDSYLVGAWGESLDDDDAARNQSQVDDAREEWLLDGLVALTVYIEVANSRPSAAKDLSKTRRQCALIILRLIVRLTHSDQTWCAQLTKSEFCFGLILRAILRGHSMRLGQRMVKDNGVKKEEDDSDIEEVESGDKSISDDGLDTLCLALGVLTNLIQLDEEVKDTLREIYISPQCNLTKISCLASCQCPQKQLSALEIVGRVYKELLPTLEAPEVKHEPESENDNGIAEADIVAAGEVRLLLSHLSLLFGLLMQDNEANQRVVIDLLPPTASSGRYRGDAAKVDVLLGQAREFGYIYHEAGVEGDEKESEMESVRRIVKFLEGLRER</sequence>
<feature type="compositionally biased region" description="Basic and acidic residues" evidence="2">
    <location>
        <begin position="18"/>
        <end position="30"/>
    </location>
</feature>
<proteinExistence type="inferred from homology"/>
<feature type="region of interest" description="Disordered" evidence="2">
    <location>
        <begin position="192"/>
        <end position="245"/>
    </location>
</feature>
<comment type="caution">
    <text evidence="4">The sequence shown here is derived from an EMBL/GenBank/DDBJ whole genome shotgun (WGS) entry which is preliminary data.</text>
</comment>
<keyword evidence="5" id="KW-1185">Reference proteome</keyword>
<feature type="compositionally biased region" description="Low complexity" evidence="2">
    <location>
        <begin position="210"/>
        <end position="224"/>
    </location>
</feature>
<feature type="compositionally biased region" description="Low complexity" evidence="2">
    <location>
        <begin position="96"/>
        <end position="119"/>
    </location>
</feature>
<evidence type="ECO:0000256" key="1">
    <source>
        <dbReference type="ARBA" id="ARBA00006854"/>
    </source>
</evidence>
<evidence type="ECO:0000259" key="3">
    <source>
        <dbReference type="Pfam" id="PF07814"/>
    </source>
</evidence>
<dbReference type="Proteomes" id="UP001221142">
    <property type="component" value="Unassembled WGS sequence"/>
</dbReference>